<evidence type="ECO:0000256" key="2">
    <source>
        <dbReference type="ARBA" id="ARBA00004429"/>
    </source>
</evidence>
<evidence type="ECO:0000259" key="16">
    <source>
        <dbReference type="PROSITE" id="PS50109"/>
    </source>
</evidence>
<evidence type="ECO:0000256" key="5">
    <source>
        <dbReference type="ARBA" id="ARBA00022475"/>
    </source>
</evidence>
<evidence type="ECO:0000256" key="13">
    <source>
        <dbReference type="ARBA" id="ARBA00022989"/>
    </source>
</evidence>
<keyword evidence="18" id="KW-1185">Reference proteome</keyword>
<dbReference type="InterPro" id="IPR036097">
    <property type="entry name" value="HisK_dim/P_sf"/>
</dbReference>
<dbReference type="InterPro" id="IPR036890">
    <property type="entry name" value="HATPase_C_sf"/>
</dbReference>
<dbReference type="PROSITE" id="PS50109">
    <property type="entry name" value="HIS_KIN"/>
    <property type="match status" value="1"/>
</dbReference>
<keyword evidence="6" id="KW-0997">Cell inner membrane</keyword>
<dbReference type="PANTHER" id="PTHR45436:SF14">
    <property type="entry name" value="SENSOR PROTEIN QSEC"/>
    <property type="match status" value="1"/>
</dbReference>
<dbReference type="EMBL" id="CABFKI010000004">
    <property type="protein sequence ID" value="VTU07278.1"/>
    <property type="molecule type" value="Genomic_DNA"/>
</dbReference>
<dbReference type="SUPFAM" id="SSF55874">
    <property type="entry name" value="ATPase domain of HSP90 chaperone/DNA topoisomerase II/histidine kinase"/>
    <property type="match status" value="1"/>
</dbReference>
<protein>
    <recommendedName>
        <fullName evidence="4">Sensor protein QseC</fullName>
        <ecNumber evidence="3">2.7.13.3</ecNumber>
    </recommendedName>
</protein>
<keyword evidence="15" id="KW-0472">Membrane</keyword>
<organism evidence="17 18">
    <name type="scientific">Actinobacillus porcinus</name>
    <dbReference type="NCBI Taxonomy" id="51048"/>
    <lineage>
        <taxon>Bacteria</taxon>
        <taxon>Pseudomonadati</taxon>
        <taxon>Pseudomonadota</taxon>
        <taxon>Gammaproteobacteria</taxon>
        <taxon>Pasteurellales</taxon>
        <taxon>Pasteurellaceae</taxon>
        <taxon>Actinobacillus</taxon>
    </lineage>
</organism>
<evidence type="ECO:0000256" key="7">
    <source>
        <dbReference type="ARBA" id="ARBA00022553"/>
    </source>
</evidence>
<keyword evidence="13 15" id="KW-1133">Transmembrane helix</keyword>
<gene>
    <name evidence="17" type="primary">qseC</name>
    <name evidence="17" type="ORF">SAMEA1410922_00828</name>
</gene>
<dbReference type="GO" id="GO:0004673">
    <property type="term" value="F:protein histidine kinase activity"/>
    <property type="evidence" value="ECO:0007669"/>
    <property type="project" value="UniProtKB-EC"/>
</dbReference>
<evidence type="ECO:0000256" key="15">
    <source>
        <dbReference type="SAM" id="Phobius"/>
    </source>
</evidence>
<dbReference type="SUPFAM" id="SSF47384">
    <property type="entry name" value="Homodimeric domain of signal transducing histidine kinase"/>
    <property type="match status" value="1"/>
</dbReference>
<evidence type="ECO:0000256" key="12">
    <source>
        <dbReference type="ARBA" id="ARBA00022840"/>
    </source>
</evidence>
<feature type="transmembrane region" description="Helical" evidence="15">
    <location>
        <begin position="169"/>
        <end position="187"/>
    </location>
</feature>
<dbReference type="PANTHER" id="PTHR45436">
    <property type="entry name" value="SENSOR HISTIDINE KINASE YKOH"/>
    <property type="match status" value="1"/>
</dbReference>
<comment type="subcellular location">
    <subcellularLocation>
        <location evidence="2">Cell inner membrane</location>
        <topology evidence="2">Multi-pass membrane protein</topology>
    </subcellularLocation>
</comment>
<dbReference type="Gene3D" id="1.20.5.1040">
    <property type="entry name" value="Sensor protein qsec"/>
    <property type="match status" value="2"/>
</dbReference>
<dbReference type="Pfam" id="PF00512">
    <property type="entry name" value="HisKA"/>
    <property type="match status" value="1"/>
</dbReference>
<keyword evidence="7" id="KW-0597">Phosphoprotein</keyword>
<dbReference type="CDD" id="cd00082">
    <property type="entry name" value="HisKA"/>
    <property type="match status" value="1"/>
</dbReference>
<evidence type="ECO:0000313" key="17">
    <source>
        <dbReference type="EMBL" id="VTU07278.1"/>
    </source>
</evidence>
<keyword evidence="14" id="KW-0902">Two-component regulatory system</keyword>
<dbReference type="InterPro" id="IPR059132">
    <property type="entry name" value="QseC"/>
</dbReference>
<dbReference type="EC" id="2.7.13.3" evidence="3"/>
<evidence type="ECO:0000256" key="9">
    <source>
        <dbReference type="ARBA" id="ARBA00022692"/>
    </source>
</evidence>
<dbReference type="Pfam" id="PF02518">
    <property type="entry name" value="HATPase_c"/>
    <property type="match status" value="1"/>
</dbReference>
<evidence type="ECO:0000256" key="4">
    <source>
        <dbReference type="ARBA" id="ARBA00017234"/>
    </source>
</evidence>
<dbReference type="Gene3D" id="1.10.287.130">
    <property type="match status" value="1"/>
</dbReference>
<dbReference type="SMART" id="SM00388">
    <property type="entry name" value="HisKA"/>
    <property type="match status" value="1"/>
</dbReference>
<dbReference type="Proteomes" id="UP000308167">
    <property type="component" value="Unassembled WGS sequence"/>
</dbReference>
<evidence type="ECO:0000256" key="8">
    <source>
        <dbReference type="ARBA" id="ARBA00022679"/>
    </source>
</evidence>
<evidence type="ECO:0000256" key="14">
    <source>
        <dbReference type="ARBA" id="ARBA00023012"/>
    </source>
</evidence>
<dbReference type="SMART" id="SM00387">
    <property type="entry name" value="HATPase_c"/>
    <property type="match status" value="1"/>
</dbReference>
<evidence type="ECO:0000256" key="1">
    <source>
        <dbReference type="ARBA" id="ARBA00000085"/>
    </source>
</evidence>
<dbReference type="InterPro" id="IPR050428">
    <property type="entry name" value="TCS_sensor_his_kinase"/>
</dbReference>
<dbReference type="InterPro" id="IPR003594">
    <property type="entry name" value="HATPase_dom"/>
</dbReference>
<feature type="domain" description="Histidine kinase" evidence="16">
    <location>
        <begin position="248"/>
        <end position="461"/>
    </location>
</feature>
<evidence type="ECO:0000256" key="11">
    <source>
        <dbReference type="ARBA" id="ARBA00022777"/>
    </source>
</evidence>
<evidence type="ECO:0000313" key="18">
    <source>
        <dbReference type="Proteomes" id="UP000308167"/>
    </source>
</evidence>
<dbReference type="Gene3D" id="3.30.565.10">
    <property type="entry name" value="Histidine kinase-like ATPase, C-terminal domain"/>
    <property type="match status" value="1"/>
</dbReference>
<comment type="catalytic activity">
    <reaction evidence="1">
        <text>ATP + protein L-histidine = ADP + protein N-phospho-L-histidine.</text>
        <dbReference type="EC" id="2.7.13.3"/>
    </reaction>
</comment>
<comment type="caution">
    <text evidence="17">The sequence shown here is derived from an EMBL/GenBank/DDBJ whole genome shotgun (WGS) entry which is preliminary data.</text>
</comment>
<keyword evidence="10" id="KW-0547">Nucleotide-binding</keyword>
<evidence type="ECO:0000256" key="10">
    <source>
        <dbReference type="ARBA" id="ARBA00022741"/>
    </source>
</evidence>
<keyword evidence="5" id="KW-1003">Cell membrane</keyword>
<name>A0ABY6TL29_9PAST</name>
<accession>A0ABY6TL29</accession>
<evidence type="ECO:0000256" key="3">
    <source>
        <dbReference type="ARBA" id="ARBA00012438"/>
    </source>
</evidence>
<evidence type="ECO:0000256" key="6">
    <source>
        <dbReference type="ARBA" id="ARBA00022519"/>
    </source>
</evidence>
<keyword evidence="8 17" id="KW-0808">Transferase</keyword>
<sequence>MGKMMKLWNKNSLRFRLIWILSISAFLIWTGSTAIAWFQAKKEINQMFDMQQILFAKRLASSDLGLILSERKSRMNSFRHPRRPKHYDDDALAFAIFTHDGFRVVSDDAKGNNIPFSPSRGFNSVIPEGENEPWRIFWMPYENRHFLIAVGQKQGYRDEIVEEMVLAQMWVWLAGLPVLIGLMIFLITKEMNILRLVGKEMEERSPEAVQPLSTQQVPNEILPLVTGLNGFFDRTSNMLQRERRFTSDAAHELRSPLAGLRVQAELAQMLGDDAALRNDALNNLTQGIDRASQVIEQLLTLSRLDNLNQLDDLQRISWCEISQSVISECYFKAEKNQMTLMLEKINEPIAIQGQPVLLSLMLRNVIDNALKYCPNGTQINVRLDTHQIVVEDNGLGVNDEDLDKLGQRFYRPAGQNEKGSGLGLSIVLRIAQLHHIRVKLENRQNEQEGNTGLRVIFYLPS</sequence>
<dbReference type="NCBIfam" id="NF007664">
    <property type="entry name" value="PRK10337.1"/>
    <property type="match status" value="1"/>
</dbReference>
<dbReference type="InterPro" id="IPR003661">
    <property type="entry name" value="HisK_dim/P_dom"/>
</dbReference>
<keyword evidence="9 15" id="KW-0812">Transmembrane</keyword>
<dbReference type="InterPro" id="IPR005467">
    <property type="entry name" value="His_kinase_dom"/>
</dbReference>
<keyword evidence="12" id="KW-0067">ATP-binding</keyword>
<keyword evidence="11 17" id="KW-0418">Kinase</keyword>
<proteinExistence type="predicted"/>
<reference evidence="17 18" key="1">
    <citation type="submission" date="2019-05" db="EMBL/GenBank/DDBJ databases">
        <authorList>
            <consortium name="Pathogen Informatics"/>
        </authorList>
    </citation>
    <scope>NUCLEOTIDE SEQUENCE [LARGE SCALE GENOMIC DNA]</scope>
    <source>
        <strain evidence="17 18">NM319</strain>
    </source>
</reference>